<evidence type="ECO:0000313" key="2">
    <source>
        <dbReference type="Proteomes" id="UP000012960"/>
    </source>
</evidence>
<dbReference type="EnsemblPlants" id="Ma07_t21130.1">
    <property type="protein sequence ID" value="Ma07_p21130.1"/>
    <property type="gene ID" value="Ma07_g21130"/>
</dbReference>
<accession>A0A804JY33</accession>
<evidence type="ECO:0000313" key="1">
    <source>
        <dbReference type="EnsemblPlants" id="Ma07_p21130.1"/>
    </source>
</evidence>
<sequence>MKTSFNIKQFQSPLTLNNSIKSTVPGISMNPILVITHDILF</sequence>
<protein>
    <submittedName>
        <fullName evidence="1">Uncharacterized protein</fullName>
    </submittedName>
</protein>
<name>A0A804JY33_MUSAM</name>
<dbReference type="Proteomes" id="UP000012960">
    <property type="component" value="Unplaced"/>
</dbReference>
<reference evidence="1" key="1">
    <citation type="submission" date="2021-05" db="UniProtKB">
        <authorList>
            <consortium name="EnsemblPlants"/>
        </authorList>
    </citation>
    <scope>IDENTIFICATION</scope>
    <source>
        <strain evidence="1">subsp. malaccensis</strain>
    </source>
</reference>
<dbReference type="InParanoid" id="A0A804JY33"/>
<keyword evidence="2" id="KW-1185">Reference proteome</keyword>
<dbReference type="AlphaFoldDB" id="A0A804JY33"/>
<organism evidence="1 2">
    <name type="scientific">Musa acuminata subsp. malaccensis</name>
    <name type="common">Wild banana</name>
    <name type="synonym">Musa malaccensis</name>
    <dbReference type="NCBI Taxonomy" id="214687"/>
    <lineage>
        <taxon>Eukaryota</taxon>
        <taxon>Viridiplantae</taxon>
        <taxon>Streptophyta</taxon>
        <taxon>Embryophyta</taxon>
        <taxon>Tracheophyta</taxon>
        <taxon>Spermatophyta</taxon>
        <taxon>Magnoliopsida</taxon>
        <taxon>Liliopsida</taxon>
        <taxon>Zingiberales</taxon>
        <taxon>Musaceae</taxon>
        <taxon>Musa</taxon>
    </lineage>
</organism>
<proteinExistence type="predicted"/>
<dbReference type="Gramene" id="Ma07_t21130.1">
    <property type="protein sequence ID" value="Ma07_p21130.1"/>
    <property type="gene ID" value="Ma07_g21130"/>
</dbReference>